<name>A0A1H9EBS2_9GAMM</name>
<gene>
    <name evidence="2" type="ORF">SAMN03080615_00810</name>
</gene>
<feature type="compositionally biased region" description="Low complexity" evidence="1">
    <location>
        <begin position="53"/>
        <end position="65"/>
    </location>
</feature>
<dbReference type="RefSeq" id="WP_091354359.1">
    <property type="nucleotide sequence ID" value="NZ_AP025284.1"/>
</dbReference>
<dbReference type="Proteomes" id="UP000198749">
    <property type="component" value="Unassembled WGS sequence"/>
</dbReference>
<reference evidence="3" key="1">
    <citation type="submission" date="2016-10" db="EMBL/GenBank/DDBJ databases">
        <authorList>
            <person name="Varghese N."/>
            <person name="Submissions S."/>
        </authorList>
    </citation>
    <scope>NUCLEOTIDE SEQUENCE [LARGE SCALE GENOMIC DNA]</scope>
    <source>
        <strain evidence="3">DSM 18887</strain>
    </source>
</reference>
<evidence type="ECO:0000313" key="3">
    <source>
        <dbReference type="Proteomes" id="UP000198749"/>
    </source>
</evidence>
<dbReference type="EMBL" id="FOGB01000002">
    <property type="protein sequence ID" value="SEQ23037.1"/>
    <property type="molecule type" value="Genomic_DNA"/>
</dbReference>
<protein>
    <submittedName>
        <fullName evidence="2">Uncharacterized protein</fullName>
    </submittedName>
</protein>
<feature type="compositionally biased region" description="Polar residues" evidence="1">
    <location>
        <begin position="17"/>
        <end position="27"/>
    </location>
</feature>
<organism evidence="2 3">
    <name type="scientific">Amphritea atlantica</name>
    <dbReference type="NCBI Taxonomy" id="355243"/>
    <lineage>
        <taxon>Bacteria</taxon>
        <taxon>Pseudomonadati</taxon>
        <taxon>Pseudomonadota</taxon>
        <taxon>Gammaproteobacteria</taxon>
        <taxon>Oceanospirillales</taxon>
        <taxon>Oceanospirillaceae</taxon>
        <taxon>Amphritea</taxon>
    </lineage>
</organism>
<feature type="region of interest" description="Disordered" evidence="1">
    <location>
        <begin position="46"/>
        <end position="66"/>
    </location>
</feature>
<keyword evidence="3" id="KW-1185">Reference proteome</keyword>
<dbReference type="AlphaFoldDB" id="A0A1H9EBS2"/>
<evidence type="ECO:0000256" key="1">
    <source>
        <dbReference type="SAM" id="MobiDB-lite"/>
    </source>
</evidence>
<sequence>MCSSPKASHTSHRSGTRQRPTQLSGRQQADFAAKANAAWELREQRRLQRNAHTTAPAQPPITAATGQLSGLQRLWLMLFRSDSAPPADRPHSAQ</sequence>
<accession>A0A1H9EBS2</accession>
<feature type="region of interest" description="Disordered" evidence="1">
    <location>
        <begin position="1"/>
        <end position="33"/>
    </location>
</feature>
<evidence type="ECO:0000313" key="2">
    <source>
        <dbReference type="EMBL" id="SEQ23037.1"/>
    </source>
</evidence>
<proteinExistence type="predicted"/>